<accession>A0ABW5RHS0</accession>
<feature type="domain" description="Aldehyde dehydrogenase" evidence="4">
    <location>
        <begin position="40"/>
        <end position="493"/>
    </location>
</feature>
<dbReference type="Gene3D" id="3.40.309.10">
    <property type="entry name" value="Aldehyde Dehydrogenase, Chain A, domain 2"/>
    <property type="match status" value="1"/>
</dbReference>
<dbReference type="EMBL" id="JBHUNF010000001">
    <property type="protein sequence ID" value="MFD2674231.1"/>
    <property type="molecule type" value="Genomic_DNA"/>
</dbReference>
<evidence type="ECO:0000256" key="3">
    <source>
        <dbReference type="RuleBase" id="RU003345"/>
    </source>
</evidence>
<sequence>MTSTQSPTTEPAARAATTDALTELLGSVPQLDVRGTGPAQATIVPWTGTELVSLPQAGADDVAAAFSRARIAQREWSQRSIAARAQVLRRMHRLISRNEQLLLDIVQLETGKSRAHAYDEVMEVYNCSRFYANAAQQALRDETTTGALPVLTKTRVVHSPVGVVSIITPWNYPAALATDVLAALVAGNAVVHKPDTQTTLTTIVLRRFALASGLPDDVWQLVPGPAAEVGDALLDHADGVHFTGSTRAGIGIARRAAERLMPFGLELGGKNAAVVCADADIDRAVEGLVRGCFSSAGQLCLSFERIYVHEAVADDLISAFAAAATAVRLGVGFGDDYDMGSLTSVRQLERVQAHVADAVAQGARVLAGGRARPDLGPLFYEPTVLVDVPPTASLAAEETFGPVVSIYRVASDAEAIAAANALPYGLNASVWSADARHAWAVARQLEAGMVNINEAIAAAYGSVAAPSGGIKHSGVGHRHGVAGLRTFTHTRTIAQQRGMPLAPSPLLPPERFRTVMSLGLAAMNALRMR</sequence>
<keyword evidence="6" id="KW-1185">Reference proteome</keyword>
<reference evidence="6" key="1">
    <citation type="journal article" date="2019" name="Int. J. Syst. Evol. Microbiol.">
        <title>The Global Catalogue of Microorganisms (GCM) 10K type strain sequencing project: providing services to taxonomists for standard genome sequencing and annotation.</title>
        <authorList>
            <consortium name="The Broad Institute Genomics Platform"/>
            <consortium name="The Broad Institute Genome Sequencing Center for Infectious Disease"/>
            <person name="Wu L."/>
            <person name="Ma J."/>
        </authorList>
    </citation>
    <scope>NUCLEOTIDE SEQUENCE [LARGE SCALE GENOMIC DNA]</scope>
    <source>
        <strain evidence="6">TISTR 1511</strain>
    </source>
</reference>
<dbReference type="RefSeq" id="WP_083524548.1">
    <property type="nucleotide sequence ID" value="NZ_JBHUNF010000001.1"/>
</dbReference>
<dbReference type="InterPro" id="IPR029510">
    <property type="entry name" value="Ald_DH_CS_GLU"/>
</dbReference>
<evidence type="ECO:0000256" key="1">
    <source>
        <dbReference type="ARBA" id="ARBA00023002"/>
    </source>
</evidence>
<proteinExistence type="inferred from homology"/>
<dbReference type="InterPro" id="IPR016163">
    <property type="entry name" value="Ald_DH_C"/>
</dbReference>
<dbReference type="InterPro" id="IPR016162">
    <property type="entry name" value="Ald_DH_N"/>
</dbReference>
<dbReference type="EC" id="1.2.1.79" evidence="5"/>
<feature type="active site" evidence="2">
    <location>
        <position position="266"/>
    </location>
</feature>
<comment type="caution">
    <text evidence="5">The sequence shown here is derived from an EMBL/GenBank/DDBJ whole genome shotgun (WGS) entry which is preliminary data.</text>
</comment>
<dbReference type="NCBIfam" id="NF006916">
    <property type="entry name" value="PRK09407.1"/>
    <property type="match status" value="1"/>
</dbReference>
<evidence type="ECO:0000256" key="2">
    <source>
        <dbReference type="PROSITE-ProRule" id="PRU10007"/>
    </source>
</evidence>
<dbReference type="InterPro" id="IPR015590">
    <property type="entry name" value="Aldehyde_DH_dom"/>
</dbReference>
<dbReference type="Proteomes" id="UP001597453">
    <property type="component" value="Unassembled WGS sequence"/>
</dbReference>
<name>A0ABW5RHS0_9MICO</name>
<dbReference type="GO" id="GO:0036243">
    <property type="term" value="F:succinate-semialdehyde dehydrogenase (NADP+) activity"/>
    <property type="evidence" value="ECO:0007669"/>
    <property type="project" value="UniProtKB-EC"/>
</dbReference>
<gene>
    <name evidence="5" type="ORF">ACFSUQ_02805</name>
</gene>
<dbReference type="PANTHER" id="PTHR43353:SF5">
    <property type="entry name" value="SUCCINATE-SEMIALDEHYDE DEHYDROGENASE, MITOCHONDRIAL"/>
    <property type="match status" value="1"/>
</dbReference>
<dbReference type="Gene3D" id="3.40.605.10">
    <property type="entry name" value="Aldehyde Dehydrogenase, Chain A, domain 1"/>
    <property type="match status" value="1"/>
</dbReference>
<evidence type="ECO:0000313" key="6">
    <source>
        <dbReference type="Proteomes" id="UP001597453"/>
    </source>
</evidence>
<evidence type="ECO:0000259" key="4">
    <source>
        <dbReference type="Pfam" id="PF00171"/>
    </source>
</evidence>
<dbReference type="PROSITE" id="PS00687">
    <property type="entry name" value="ALDEHYDE_DEHYDR_GLU"/>
    <property type="match status" value="1"/>
</dbReference>
<dbReference type="InterPro" id="IPR016161">
    <property type="entry name" value="Ald_DH/histidinol_DH"/>
</dbReference>
<comment type="similarity">
    <text evidence="3">Belongs to the aldehyde dehydrogenase family.</text>
</comment>
<dbReference type="InterPro" id="IPR050740">
    <property type="entry name" value="Aldehyde_DH_Superfamily"/>
</dbReference>
<protein>
    <submittedName>
        <fullName evidence="5">Succinic semialdehyde dehydrogenase</fullName>
        <ecNumber evidence="5">1.2.1.79</ecNumber>
    </submittedName>
</protein>
<keyword evidence="1 3" id="KW-0560">Oxidoreductase</keyword>
<dbReference type="PANTHER" id="PTHR43353">
    <property type="entry name" value="SUCCINATE-SEMIALDEHYDE DEHYDROGENASE, MITOCHONDRIAL"/>
    <property type="match status" value="1"/>
</dbReference>
<organism evidence="5 6">
    <name type="scientific">Gulosibacter bifidus</name>
    <dbReference type="NCBI Taxonomy" id="272239"/>
    <lineage>
        <taxon>Bacteria</taxon>
        <taxon>Bacillati</taxon>
        <taxon>Actinomycetota</taxon>
        <taxon>Actinomycetes</taxon>
        <taxon>Micrococcales</taxon>
        <taxon>Microbacteriaceae</taxon>
        <taxon>Gulosibacter</taxon>
    </lineage>
</organism>
<dbReference type="Pfam" id="PF00171">
    <property type="entry name" value="Aldedh"/>
    <property type="match status" value="1"/>
</dbReference>
<dbReference type="SUPFAM" id="SSF53720">
    <property type="entry name" value="ALDH-like"/>
    <property type="match status" value="1"/>
</dbReference>
<evidence type="ECO:0000313" key="5">
    <source>
        <dbReference type="EMBL" id="MFD2674231.1"/>
    </source>
</evidence>